<feature type="transmembrane region" description="Helical" evidence="1">
    <location>
        <begin position="166"/>
        <end position="190"/>
    </location>
</feature>
<keyword evidence="3" id="KW-1185">Reference proteome</keyword>
<organism evidence="2 3">
    <name type="scientific">Caerostris darwini</name>
    <dbReference type="NCBI Taxonomy" id="1538125"/>
    <lineage>
        <taxon>Eukaryota</taxon>
        <taxon>Metazoa</taxon>
        <taxon>Ecdysozoa</taxon>
        <taxon>Arthropoda</taxon>
        <taxon>Chelicerata</taxon>
        <taxon>Arachnida</taxon>
        <taxon>Araneae</taxon>
        <taxon>Araneomorphae</taxon>
        <taxon>Entelegynae</taxon>
        <taxon>Araneoidea</taxon>
        <taxon>Araneidae</taxon>
        <taxon>Caerostris</taxon>
    </lineage>
</organism>
<dbReference type="InterPro" id="IPR011701">
    <property type="entry name" value="MFS"/>
</dbReference>
<feature type="transmembrane region" description="Helical" evidence="1">
    <location>
        <begin position="571"/>
        <end position="588"/>
    </location>
</feature>
<dbReference type="InterPro" id="IPR050327">
    <property type="entry name" value="Proton-linked_MCT"/>
</dbReference>
<dbReference type="InterPro" id="IPR036259">
    <property type="entry name" value="MFS_trans_sf"/>
</dbReference>
<keyword evidence="1" id="KW-0472">Membrane</keyword>
<feature type="transmembrane region" description="Helical" evidence="1">
    <location>
        <begin position="661"/>
        <end position="685"/>
    </location>
</feature>
<accession>A0AAV4VUE3</accession>
<feature type="transmembrane region" description="Helical" evidence="1">
    <location>
        <begin position="82"/>
        <end position="106"/>
    </location>
</feature>
<dbReference type="EMBL" id="BPLQ01013632">
    <property type="protein sequence ID" value="GIY73603.1"/>
    <property type="molecule type" value="Genomic_DNA"/>
</dbReference>
<reference evidence="2 3" key="1">
    <citation type="submission" date="2021-06" db="EMBL/GenBank/DDBJ databases">
        <title>Caerostris darwini draft genome.</title>
        <authorList>
            <person name="Kono N."/>
            <person name="Arakawa K."/>
        </authorList>
    </citation>
    <scope>NUCLEOTIDE SEQUENCE [LARGE SCALE GENOMIC DNA]</scope>
</reference>
<protein>
    <submittedName>
        <fullName evidence="2">MFS domain-containing protein</fullName>
    </submittedName>
</protein>
<dbReference type="Pfam" id="PF07690">
    <property type="entry name" value="MFS_1"/>
    <property type="match status" value="1"/>
</dbReference>
<dbReference type="SUPFAM" id="SSF103473">
    <property type="entry name" value="MFS general substrate transporter"/>
    <property type="match status" value="1"/>
</dbReference>
<feature type="transmembrane region" description="Helical" evidence="1">
    <location>
        <begin position="697"/>
        <end position="718"/>
    </location>
</feature>
<proteinExistence type="predicted"/>
<evidence type="ECO:0000313" key="2">
    <source>
        <dbReference type="EMBL" id="GIY73603.1"/>
    </source>
</evidence>
<feature type="transmembrane region" description="Helical" evidence="1">
    <location>
        <begin position="140"/>
        <end position="160"/>
    </location>
</feature>
<dbReference type="Gene3D" id="1.20.1250.20">
    <property type="entry name" value="MFS general substrate transporter like domains"/>
    <property type="match status" value="2"/>
</dbReference>
<dbReference type="PANTHER" id="PTHR11360">
    <property type="entry name" value="MONOCARBOXYLATE TRANSPORTER"/>
    <property type="match status" value="1"/>
</dbReference>
<sequence length="755" mass="84423">MGFCTYLPRSNQGWLAAAACGMVYFILYGILKIEGTLIMESKFLYGLDPDKVQKPASLNYFARYASGPLAGYLAQRLGFRPVIVFGCVLAALGIGSCFFASSIVLLSVFWGGLYGLGCGLATSLLPQIVNFHFGESSCSANGLAMAGVPISGYIVLPLVSDFIETYGLRGTCLIIGALSLHSLPAAIFLWNQEDYDTPSDEETMRNIRYRKQPEPEIGFSKYGICQIEMLYFEGNLLKVSVFPPCKRSSDFSLESDENPFKNVCTCHRKNEFPETKVCRNNLFPSPETLVREATAEDFTKSEELYNDDPCCASSDSESDDGIVPPLNNVDRQEKCFEGIRIAPAKRCKNTYVPLGEQIIGPIGNVPNEKEKNIDLVKDRVVKGGLKINNLSALKYSKNINIQIEERDKVDKAVTGSKMVVNLPKEENLAKNEPKLICGHKFVCLPKGMAIVKNPSFKPSRGFDGHNEKEQPMNNVKIINKNPSEINENTDLEKDFNTAKMNMRSYLDTLTDEHPDIEKLCTFHSSVCKKAKSRRSVKSSCMRAFQTFFGNIDAKYQGSCCDTFIMLFDPSFLIISSTRSICTLFMLMLPSTLTEYCRDSGYTVIESTYALLTLLCFDFLGKLSFGWIVDGRYLAKSTYAALGYYAMSASLAFMLWVKGYAMFLVCVAGMALCIGALSAVFPVLVFKYMEEKEQTMAMASSLILMIPFQWVACDFMNYYKDNDCFYYWYFYVVIVISLICGLLLMLLPAASRNKKK</sequence>
<dbReference type="AlphaFoldDB" id="A0AAV4VUE3"/>
<dbReference type="PANTHER" id="PTHR11360:SF303">
    <property type="entry name" value="MAJOR FACILITATOR SUPERFAMILY (MFS) PROFILE DOMAIN-CONTAINING PROTEIN"/>
    <property type="match status" value="1"/>
</dbReference>
<gene>
    <name evidence="2" type="primary">AVEN_271286_1</name>
    <name evidence="2" type="ORF">CDAR_429711</name>
</gene>
<feature type="transmembrane region" description="Helical" evidence="1">
    <location>
        <begin position="608"/>
        <end position="628"/>
    </location>
</feature>
<comment type="caution">
    <text evidence="2">The sequence shown here is derived from an EMBL/GenBank/DDBJ whole genome shotgun (WGS) entry which is preliminary data.</text>
</comment>
<feature type="transmembrane region" description="Helical" evidence="1">
    <location>
        <begin position="724"/>
        <end position="746"/>
    </location>
</feature>
<dbReference type="GO" id="GO:0008028">
    <property type="term" value="F:monocarboxylic acid transmembrane transporter activity"/>
    <property type="evidence" value="ECO:0007669"/>
    <property type="project" value="TreeGrafter"/>
</dbReference>
<feature type="transmembrane region" description="Helical" evidence="1">
    <location>
        <begin position="112"/>
        <end position="133"/>
    </location>
</feature>
<feature type="transmembrane region" description="Helical" evidence="1">
    <location>
        <begin position="637"/>
        <end position="655"/>
    </location>
</feature>
<dbReference type="Proteomes" id="UP001054837">
    <property type="component" value="Unassembled WGS sequence"/>
</dbReference>
<evidence type="ECO:0000256" key="1">
    <source>
        <dbReference type="SAM" id="Phobius"/>
    </source>
</evidence>
<evidence type="ECO:0000313" key="3">
    <source>
        <dbReference type="Proteomes" id="UP001054837"/>
    </source>
</evidence>
<keyword evidence="1" id="KW-0812">Transmembrane</keyword>
<name>A0AAV4VUE3_9ARAC</name>
<feature type="transmembrane region" description="Helical" evidence="1">
    <location>
        <begin position="12"/>
        <end position="31"/>
    </location>
</feature>
<keyword evidence="1" id="KW-1133">Transmembrane helix</keyword>